<organism evidence="1 2">
    <name type="scientific">Microcystis viridis Mv_BB_P_19951000_S68D</name>
    <dbReference type="NCBI Taxonomy" id="2486270"/>
    <lineage>
        <taxon>Bacteria</taxon>
        <taxon>Bacillati</taxon>
        <taxon>Cyanobacteriota</taxon>
        <taxon>Cyanophyceae</taxon>
        <taxon>Oscillatoriophycideae</taxon>
        <taxon>Chroococcales</taxon>
        <taxon>Microcystaceae</taxon>
        <taxon>Microcystis</taxon>
    </lineage>
</organism>
<dbReference type="EMBL" id="SFAZ01000149">
    <property type="protein sequence ID" value="TRU74465.1"/>
    <property type="molecule type" value="Genomic_DNA"/>
</dbReference>
<protein>
    <submittedName>
        <fullName evidence="1">Uncharacterized protein</fullName>
    </submittedName>
</protein>
<dbReference type="Proteomes" id="UP000320674">
    <property type="component" value="Unassembled WGS sequence"/>
</dbReference>
<proteinExistence type="predicted"/>
<name>A0A552HTB4_MICVR</name>
<dbReference type="AlphaFoldDB" id="A0A552HTB4"/>
<reference evidence="1 2" key="1">
    <citation type="submission" date="2019-01" db="EMBL/GenBank/DDBJ databases">
        <title>Coherence of Microcystis species and biogeography revealed through population genomics.</title>
        <authorList>
            <person name="Perez-Carrascal O.M."/>
            <person name="Terrat Y."/>
            <person name="Giani A."/>
            <person name="Fortin N."/>
            <person name="Tromas N."/>
            <person name="Shapiro B.J."/>
        </authorList>
    </citation>
    <scope>NUCLEOTIDE SEQUENCE [LARGE SCALE GENOMIC DNA]</scope>
    <source>
        <strain evidence="1">Mv_BB_P_19951000_S68D</strain>
    </source>
</reference>
<evidence type="ECO:0000313" key="2">
    <source>
        <dbReference type="Proteomes" id="UP000320674"/>
    </source>
</evidence>
<evidence type="ECO:0000313" key="1">
    <source>
        <dbReference type="EMBL" id="TRU74465.1"/>
    </source>
</evidence>
<accession>A0A552HTB4</accession>
<gene>
    <name evidence="1" type="ORF">EWV77_10175</name>
</gene>
<comment type="caution">
    <text evidence="1">The sequence shown here is derived from an EMBL/GenBank/DDBJ whole genome shotgun (WGS) entry which is preliminary data.</text>
</comment>
<sequence>MIASCQIYPVMLIELLPVPKSLKNYLHQFL</sequence>